<dbReference type="Gene3D" id="1.10.575.10">
    <property type="entry name" value="P1 Nuclease"/>
    <property type="match status" value="1"/>
</dbReference>
<sequence>MNKLTRTAVLLGIIPFLCSFWGFFAHQRINKLAVFTLPPGMIKFYKKNLTYITEAAVNPDRRRFSMPEEAPRHYIDIDHYGDSALYTIPRYWDQAVEKYSEDTLKAYGIVPWHINKMYYQLKHAFLVGDPDRILKLSAELGHYIGDAHVPLHTTENYNGQLTGQEGIHAFWESRLPELFSDDYDYYVGKATYLENPQAAAWNAVIGAHHAVDSVLREEKKLSQHFGEKKFAFETKGKQTQKVLSRSYAKAYHQILDGMIERQMRSAIKTVGSFWYTAWIDAGQPDLERLLDYHPTEEELERRREELRLWKEKKIQSRAHESDTLEIKN</sequence>
<evidence type="ECO:0000256" key="2">
    <source>
        <dbReference type="ARBA" id="ARBA00022723"/>
    </source>
</evidence>
<organism evidence="7 8">
    <name type="scientific">Pseudochryseolinea flava</name>
    <dbReference type="NCBI Taxonomy" id="2059302"/>
    <lineage>
        <taxon>Bacteria</taxon>
        <taxon>Pseudomonadati</taxon>
        <taxon>Bacteroidota</taxon>
        <taxon>Cytophagia</taxon>
        <taxon>Cytophagales</taxon>
        <taxon>Fulvivirgaceae</taxon>
        <taxon>Pseudochryseolinea</taxon>
    </lineage>
</organism>
<evidence type="ECO:0000256" key="1">
    <source>
        <dbReference type="ARBA" id="ARBA00022722"/>
    </source>
</evidence>
<dbReference type="GO" id="GO:0004519">
    <property type="term" value="F:endonuclease activity"/>
    <property type="evidence" value="ECO:0007669"/>
    <property type="project" value="UniProtKB-KW"/>
</dbReference>
<dbReference type="EMBL" id="QMFY01000009">
    <property type="protein sequence ID" value="RAV99884.1"/>
    <property type="molecule type" value="Genomic_DNA"/>
</dbReference>
<dbReference type="CDD" id="cd10981">
    <property type="entry name" value="ZnPC_S1P1"/>
    <property type="match status" value="1"/>
</dbReference>
<dbReference type="GO" id="GO:0003676">
    <property type="term" value="F:nucleic acid binding"/>
    <property type="evidence" value="ECO:0007669"/>
    <property type="project" value="InterPro"/>
</dbReference>
<dbReference type="OrthoDB" id="267579at2"/>
<comment type="caution">
    <text evidence="7">The sequence shown here is derived from an EMBL/GenBank/DDBJ whole genome shotgun (WGS) entry which is preliminary data.</text>
</comment>
<evidence type="ECO:0000256" key="4">
    <source>
        <dbReference type="ARBA" id="ARBA00022801"/>
    </source>
</evidence>
<protein>
    <submittedName>
        <fullName evidence="7">S1/P1 Nuclease</fullName>
    </submittedName>
</protein>
<evidence type="ECO:0000256" key="5">
    <source>
        <dbReference type="ARBA" id="ARBA00023157"/>
    </source>
</evidence>
<gene>
    <name evidence="7" type="ORF">DQQ10_17745</name>
</gene>
<name>A0A364XZS7_9BACT</name>
<dbReference type="Pfam" id="PF02265">
    <property type="entry name" value="S1-P1_nuclease"/>
    <property type="match status" value="1"/>
</dbReference>
<dbReference type="InterPro" id="IPR008947">
    <property type="entry name" value="PLipase_C/P1_nuclease_dom_sf"/>
</dbReference>
<keyword evidence="8" id="KW-1185">Reference proteome</keyword>
<accession>A0A364XZS7</accession>
<reference evidence="7 8" key="1">
    <citation type="submission" date="2018-06" db="EMBL/GenBank/DDBJ databases">
        <title>Chryseolinea flavus sp. nov., a member of the phylum Bacteroidetes isolated from soil.</title>
        <authorList>
            <person name="Li Y."/>
            <person name="Wang J."/>
        </authorList>
    </citation>
    <scope>NUCLEOTIDE SEQUENCE [LARGE SCALE GENOMIC DNA]</scope>
    <source>
        <strain evidence="7 8">SDU1-6</strain>
    </source>
</reference>
<dbReference type="Proteomes" id="UP000251889">
    <property type="component" value="Unassembled WGS sequence"/>
</dbReference>
<dbReference type="GO" id="GO:0046872">
    <property type="term" value="F:metal ion binding"/>
    <property type="evidence" value="ECO:0007669"/>
    <property type="project" value="UniProtKB-KW"/>
</dbReference>
<keyword evidence="3" id="KW-0255">Endonuclease</keyword>
<dbReference type="AlphaFoldDB" id="A0A364XZS7"/>
<proteinExistence type="predicted"/>
<keyword evidence="2" id="KW-0479">Metal-binding</keyword>
<dbReference type="SUPFAM" id="SSF48537">
    <property type="entry name" value="Phospholipase C/P1 nuclease"/>
    <property type="match status" value="1"/>
</dbReference>
<dbReference type="GO" id="GO:0006308">
    <property type="term" value="P:DNA catabolic process"/>
    <property type="evidence" value="ECO:0007669"/>
    <property type="project" value="InterPro"/>
</dbReference>
<dbReference type="GO" id="GO:0016788">
    <property type="term" value="F:hydrolase activity, acting on ester bonds"/>
    <property type="evidence" value="ECO:0007669"/>
    <property type="project" value="InterPro"/>
</dbReference>
<evidence type="ECO:0000256" key="3">
    <source>
        <dbReference type="ARBA" id="ARBA00022759"/>
    </source>
</evidence>
<evidence type="ECO:0000313" key="8">
    <source>
        <dbReference type="Proteomes" id="UP000251889"/>
    </source>
</evidence>
<evidence type="ECO:0000256" key="6">
    <source>
        <dbReference type="ARBA" id="ARBA00023180"/>
    </source>
</evidence>
<evidence type="ECO:0000313" key="7">
    <source>
        <dbReference type="EMBL" id="RAV99884.1"/>
    </source>
</evidence>
<keyword evidence="1" id="KW-0540">Nuclease</keyword>
<keyword evidence="4" id="KW-0378">Hydrolase</keyword>
<dbReference type="InterPro" id="IPR003154">
    <property type="entry name" value="S1/P1nuclease"/>
</dbReference>
<keyword evidence="6" id="KW-0325">Glycoprotein</keyword>
<keyword evidence="5" id="KW-1015">Disulfide bond</keyword>